<dbReference type="RefSeq" id="WP_035659421.1">
    <property type="nucleotide sequence ID" value="NZ_JNCA01000016.1"/>
</dbReference>
<dbReference type="EMBL" id="JNCA01000016">
    <property type="protein sequence ID" value="KDN55047.1"/>
    <property type="molecule type" value="Genomic_DNA"/>
</dbReference>
<evidence type="ECO:0000259" key="3">
    <source>
        <dbReference type="PROSITE" id="PS01124"/>
    </source>
</evidence>
<name>A0A066WLY9_9FLAO</name>
<dbReference type="PROSITE" id="PS01124">
    <property type="entry name" value="HTH_ARAC_FAMILY_2"/>
    <property type="match status" value="1"/>
</dbReference>
<keyword evidence="5" id="KW-1185">Reference proteome</keyword>
<accession>A0A066WLY9</accession>
<dbReference type="Proteomes" id="UP000027064">
    <property type="component" value="Unassembled WGS sequence"/>
</dbReference>
<feature type="transmembrane region" description="Helical" evidence="2">
    <location>
        <begin position="6"/>
        <end position="25"/>
    </location>
</feature>
<keyword evidence="2" id="KW-0472">Membrane</keyword>
<dbReference type="GO" id="GO:0003700">
    <property type="term" value="F:DNA-binding transcription factor activity"/>
    <property type="evidence" value="ECO:0007669"/>
    <property type="project" value="InterPro"/>
</dbReference>
<evidence type="ECO:0000313" key="4">
    <source>
        <dbReference type="EMBL" id="KDN55047.1"/>
    </source>
</evidence>
<comment type="caution">
    <text evidence="4">The sequence shown here is derived from an EMBL/GenBank/DDBJ whole genome shotgun (WGS) entry which is preliminary data.</text>
</comment>
<dbReference type="GO" id="GO:0043565">
    <property type="term" value="F:sequence-specific DNA binding"/>
    <property type="evidence" value="ECO:0007669"/>
    <property type="project" value="InterPro"/>
</dbReference>
<dbReference type="Gene3D" id="1.10.10.60">
    <property type="entry name" value="Homeodomain-like"/>
    <property type="match status" value="1"/>
</dbReference>
<protein>
    <recommendedName>
        <fullName evidence="3">HTH araC/xylS-type domain-containing protein</fullName>
    </recommendedName>
</protein>
<feature type="transmembrane region" description="Helical" evidence="2">
    <location>
        <begin position="65"/>
        <end position="85"/>
    </location>
</feature>
<evidence type="ECO:0000256" key="1">
    <source>
        <dbReference type="ARBA" id="ARBA00023125"/>
    </source>
</evidence>
<dbReference type="InterPro" id="IPR018060">
    <property type="entry name" value="HTH_AraC"/>
</dbReference>
<keyword evidence="1" id="KW-0238">DNA-binding</keyword>
<dbReference type="PANTHER" id="PTHR43280:SF2">
    <property type="entry name" value="HTH-TYPE TRANSCRIPTIONAL REGULATOR EXSA"/>
    <property type="match status" value="1"/>
</dbReference>
<organism evidence="4 5">
    <name type="scientific">Flavobacterium seoulense</name>
    <dbReference type="NCBI Taxonomy" id="1492738"/>
    <lineage>
        <taxon>Bacteria</taxon>
        <taxon>Pseudomonadati</taxon>
        <taxon>Bacteroidota</taxon>
        <taxon>Flavobacteriia</taxon>
        <taxon>Flavobacteriales</taxon>
        <taxon>Flavobacteriaceae</taxon>
        <taxon>Flavobacterium</taxon>
    </lineage>
</organism>
<sequence>MYLSVLYFMTALLGFLTFTVVIAQYRTNNKVNFYLVILLLFGACRFFFGGVRILIPFAISDNFMIVFRSFGFMIFPCLYLYFKNLILNKKGIYKTDLHHFIIPVAFIAVNFLIRQYAMYLHICVYFLFTGLGLFYFYLSFVELKNKVWFRNSKTETVDKQKILMRNWTIFVYVVCALCILRLLITLICDIYVAGYSDGTNYFWLSAILCCVLFFKILLTPVALHKHVGQGCKTSKKEHLELVFSVFWTFSTDFIITNNQDLKLKERIDGNLVNYIHEIERKALEHLCFRNPTVSMRDFAIKLGIPKSHLIYLFKYHSEVSFIEFKKTVRIYDAISLIEEGFLKTTGVTCLSKKTGFSSINVFMASFKEITGVSPQEYNKMIEE</sequence>
<feature type="transmembrane region" description="Helical" evidence="2">
    <location>
        <begin position="169"/>
        <end position="195"/>
    </location>
</feature>
<dbReference type="eggNOG" id="COG2207">
    <property type="taxonomic scope" value="Bacteria"/>
</dbReference>
<feature type="transmembrane region" description="Helical" evidence="2">
    <location>
        <begin position="97"/>
        <end position="113"/>
    </location>
</feature>
<feature type="domain" description="HTH araC/xylS-type" evidence="3">
    <location>
        <begin position="269"/>
        <end position="380"/>
    </location>
</feature>
<feature type="transmembrane region" description="Helical" evidence="2">
    <location>
        <begin position="201"/>
        <end position="223"/>
    </location>
</feature>
<proteinExistence type="predicted"/>
<feature type="transmembrane region" description="Helical" evidence="2">
    <location>
        <begin position="32"/>
        <end position="59"/>
    </location>
</feature>
<reference evidence="4 5" key="1">
    <citation type="submission" date="2014-05" db="EMBL/GenBank/DDBJ databases">
        <title>Genome Sequence of Flavobacterium sp. EM1321.</title>
        <authorList>
            <person name="Shin S.-K."/>
            <person name="Yi H."/>
        </authorList>
    </citation>
    <scope>NUCLEOTIDE SEQUENCE [LARGE SCALE GENOMIC DNA]</scope>
    <source>
        <strain evidence="4 5">EM1321</strain>
    </source>
</reference>
<dbReference type="STRING" id="1492738.FEM21_16380"/>
<dbReference type="PATRIC" id="fig|1492738.3.peg.1627"/>
<dbReference type="Pfam" id="PF12833">
    <property type="entry name" value="HTH_18"/>
    <property type="match status" value="1"/>
</dbReference>
<dbReference type="AlphaFoldDB" id="A0A066WLY9"/>
<evidence type="ECO:0000313" key="5">
    <source>
        <dbReference type="Proteomes" id="UP000027064"/>
    </source>
</evidence>
<keyword evidence="2" id="KW-1133">Transmembrane helix</keyword>
<gene>
    <name evidence="4" type="ORF">FEM21_16380</name>
</gene>
<keyword evidence="2" id="KW-0812">Transmembrane</keyword>
<dbReference type="SMART" id="SM00342">
    <property type="entry name" value="HTH_ARAC"/>
    <property type="match status" value="1"/>
</dbReference>
<evidence type="ECO:0000256" key="2">
    <source>
        <dbReference type="SAM" id="Phobius"/>
    </source>
</evidence>
<dbReference type="PANTHER" id="PTHR43280">
    <property type="entry name" value="ARAC-FAMILY TRANSCRIPTIONAL REGULATOR"/>
    <property type="match status" value="1"/>
</dbReference>
<feature type="transmembrane region" description="Helical" evidence="2">
    <location>
        <begin position="119"/>
        <end position="140"/>
    </location>
</feature>